<feature type="region of interest" description="Disordered" evidence="3">
    <location>
        <begin position="124"/>
        <end position="197"/>
    </location>
</feature>
<sequence length="197" mass="22346">MERHQLSEEAAYKLQEGIQLLLSQWSSLQVAVENEFGGPDSRRKSQQLPVDLFSWFTQSKGPIYIDDLENMLDDFMLSLNTELDDGSIEEISENLMIMHEECLEGNFMSIERLKDAPRVSVQHINQDASSDENSDGVDYDESSTEKHTEMGVDASKSQPNGVQDDMMVVDEPLLEKTTEAQDGWTVVPSRRSKGRRN</sequence>
<proteinExistence type="inferred from homology"/>
<organism evidence="4 5">
    <name type="scientific">Heracleum sosnowskyi</name>
    <dbReference type="NCBI Taxonomy" id="360622"/>
    <lineage>
        <taxon>Eukaryota</taxon>
        <taxon>Viridiplantae</taxon>
        <taxon>Streptophyta</taxon>
        <taxon>Embryophyta</taxon>
        <taxon>Tracheophyta</taxon>
        <taxon>Spermatophyta</taxon>
        <taxon>Magnoliopsida</taxon>
        <taxon>eudicotyledons</taxon>
        <taxon>Gunneridae</taxon>
        <taxon>Pentapetalae</taxon>
        <taxon>asterids</taxon>
        <taxon>campanulids</taxon>
        <taxon>Apiales</taxon>
        <taxon>Apiaceae</taxon>
        <taxon>Apioideae</taxon>
        <taxon>apioid superclade</taxon>
        <taxon>Tordylieae</taxon>
        <taxon>Tordyliinae</taxon>
        <taxon>Heracleum</taxon>
    </lineage>
</organism>
<name>A0AAD8IBZ2_9APIA</name>
<comment type="similarity">
    <text evidence="1">Belongs to the TSR2 family.</text>
</comment>
<gene>
    <name evidence="4" type="ORF">POM88_020480</name>
</gene>
<dbReference type="InterPro" id="IPR019398">
    <property type="entry name" value="Pre-rRNA_process_TSR2"/>
</dbReference>
<evidence type="ECO:0000313" key="4">
    <source>
        <dbReference type="EMBL" id="KAK1382745.1"/>
    </source>
</evidence>
<evidence type="ECO:0000313" key="5">
    <source>
        <dbReference type="Proteomes" id="UP001237642"/>
    </source>
</evidence>
<accession>A0AAD8IBZ2</accession>
<feature type="compositionally biased region" description="Acidic residues" evidence="3">
    <location>
        <begin position="129"/>
        <end position="142"/>
    </location>
</feature>
<dbReference type="AlphaFoldDB" id="A0AAD8IBZ2"/>
<reference evidence="4" key="1">
    <citation type="submission" date="2023-02" db="EMBL/GenBank/DDBJ databases">
        <title>Genome of toxic invasive species Heracleum sosnowskyi carries increased number of genes despite the absence of recent whole-genome duplications.</title>
        <authorList>
            <person name="Schelkunov M."/>
            <person name="Shtratnikova V."/>
            <person name="Makarenko M."/>
            <person name="Klepikova A."/>
            <person name="Omelchenko D."/>
            <person name="Novikova G."/>
            <person name="Obukhova E."/>
            <person name="Bogdanov V."/>
            <person name="Penin A."/>
            <person name="Logacheva M."/>
        </authorList>
    </citation>
    <scope>NUCLEOTIDE SEQUENCE</scope>
    <source>
        <strain evidence="4">Hsosn_3</strain>
        <tissue evidence="4">Leaf</tissue>
    </source>
</reference>
<reference evidence="4" key="2">
    <citation type="submission" date="2023-05" db="EMBL/GenBank/DDBJ databases">
        <authorList>
            <person name="Schelkunov M.I."/>
        </authorList>
    </citation>
    <scope>NUCLEOTIDE SEQUENCE</scope>
    <source>
        <strain evidence="4">Hsosn_3</strain>
        <tissue evidence="4">Leaf</tissue>
    </source>
</reference>
<evidence type="ECO:0000256" key="2">
    <source>
        <dbReference type="ARBA" id="ARBA00022552"/>
    </source>
</evidence>
<keyword evidence="2" id="KW-0698">rRNA processing</keyword>
<evidence type="ECO:0000256" key="3">
    <source>
        <dbReference type="SAM" id="MobiDB-lite"/>
    </source>
</evidence>
<evidence type="ECO:0000256" key="1">
    <source>
        <dbReference type="ARBA" id="ARBA00006524"/>
    </source>
</evidence>
<dbReference type="Proteomes" id="UP001237642">
    <property type="component" value="Unassembled WGS sequence"/>
</dbReference>
<dbReference type="Pfam" id="PF10273">
    <property type="entry name" value="WGG"/>
    <property type="match status" value="1"/>
</dbReference>
<keyword evidence="5" id="KW-1185">Reference proteome</keyword>
<protein>
    <submittedName>
        <fullName evidence="4">Pre-rRNA-processing protein TSR2-like</fullName>
    </submittedName>
</protein>
<dbReference type="EMBL" id="JAUIZM010000005">
    <property type="protein sequence ID" value="KAK1382745.1"/>
    <property type="molecule type" value="Genomic_DNA"/>
</dbReference>
<comment type="caution">
    <text evidence="4">The sequence shown here is derived from an EMBL/GenBank/DDBJ whole genome shotgun (WGS) entry which is preliminary data.</text>
</comment>
<dbReference type="PANTHER" id="PTHR21250">
    <property type="entry name" value="PRE-RRNA-PROCESSING PROTEIN TSR2 HOMOLOG"/>
    <property type="match status" value="1"/>
</dbReference>
<dbReference type="GO" id="GO:0006364">
    <property type="term" value="P:rRNA processing"/>
    <property type="evidence" value="ECO:0007669"/>
    <property type="project" value="UniProtKB-KW"/>
</dbReference>